<name>A0A918Q1N4_9ACTN</name>
<gene>
    <name evidence="2" type="ORF">GCM10010365_59100</name>
</gene>
<sequence length="73" mass="8250">MQDARPRTRPDLLLARLTLHHLLLLIHAHASPSRTYQRPRHHATTPRAAPNAPHPHPVTAHPAYNNPPPAYNE</sequence>
<evidence type="ECO:0000256" key="1">
    <source>
        <dbReference type="SAM" id="MobiDB-lite"/>
    </source>
</evidence>
<protein>
    <submittedName>
        <fullName evidence="2">Uncharacterized protein</fullName>
    </submittedName>
</protein>
<reference evidence="2" key="2">
    <citation type="submission" date="2020-09" db="EMBL/GenBank/DDBJ databases">
        <authorList>
            <person name="Sun Q."/>
            <person name="Ohkuma M."/>
        </authorList>
    </citation>
    <scope>NUCLEOTIDE SEQUENCE</scope>
    <source>
        <strain evidence="2">JCM 4815</strain>
    </source>
</reference>
<comment type="caution">
    <text evidence="2">The sequence shown here is derived from an EMBL/GenBank/DDBJ whole genome shotgun (WGS) entry which is preliminary data.</text>
</comment>
<dbReference type="Proteomes" id="UP000622166">
    <property type="component" value="Unassembled WGS sequence"/>
</dbReference>
<dbReference type="EMBL" id="BMVW01000015">
    <property type="protein sequence ID" value="GGZ30786.1"/>
    <property type="molecule type" value="Genomic_DNA"/>
</dbReference>
<dbReference type="AlphaFoldDB" id="A0A918Q1N4"/>
<evidence type="ECO:0000313" key="2">
    <source>
        <dbReference type="EMBL" id="GGZ30786.1"/>
    </source>
</evidence>
<evidence type="ECO:0000313" key="3">
    <source>
        <dbReference type="Proteomes" id="UP000622166"/>
    </source>
</evidence>
<organism evidence="2 3">
    <name type="scientific">Streptomyces poonensis</name>
    <dbReference type="NCBI Taxonomy" id="68255"/>
    <lineage>
        <taxon>Bacteria</taxon>
        <taxon>Bacillati</taxon>
        <taxon>Actinomycetota</taxon>
        <taxon>Actinomycetes</taxon>
        <taxon>Kitasatosporales</taxon>
        <taxon>Streptomycetaceae</taxon>
        <taxon>Streptomyces</taxon>
    </lineage>
</organism>
<reference evidence="2" key="1">
    <citation type="journal article" date="2014" name="Int. J. Syst. Evol. Microbiol.">
        <title>Complete genome sequence of Corynebacterium casei LMG S-19264T (=DSM 44701T), isolated from a smear-ripened cheese.</title>
        <authorList>
            <consortium name="US DOE Joint Genome Institute (JGI-PGF)"/>
            <person name="Walter F."/>
            <person name="Albersmeier A."/>
            <person name="Kalinowski J."/>
            <person name="Ruckert C."/>
        </authorList>
    </citation>
    <scope>NUCLEOTIDE SEQUENCE</scope>
    <source>
        <strain evidence="2">JCM 4815</strain>
    </source>
</reference>
<accession>A0A918Q1N4</accession>
<keyword evidence="3" id="KW-1185">Reference proteome</keyword>
<feature type="compositionally biased region" description="Low complexity" evidence="1">
    <location>
        <begin position="45"/>
        <end position="64"/>
    </location>
</feature>
<feature type="region of interest" description="Disordered" evidence="1">
    <location>
        <begin position="31"/>
        <end position="73"/>
    </location>
</feature>
<proteinExistence type="predicted"/>